<evidence type="ECO:0000313" key="2">
    <source>
        <dbReference type="EMBL" id="PWN91445.1"/>
    </source>
</evidence>
<feature type="compositionally biased region" description="Basic and acidic residues" evidence="1">
    <location>
        <begin position="639"/>
        <end position="651"/>
    </location>
</feature>
<feature type="region of interest" description="Disordered" evidence="1">
    <location>
        <begin position="225"/>
        <end position="255"/>
    </location>
</feature>
<feature type="compositionally biased region" description="Basic and acidic residues" evidence="1">
    <location>
        <begin position="53"/>
        <end position="63"/>
    </location>
</feature>
<evidence type="ECO:0000313" key="3">
    <source>
        <dbReference type="Proteomes" id="UP000245768"/>
    </source>
</evidence>
<dbReference type="InParanoid" id="A0A316YUP8"/>
<accession>A0A316YUP8</accession>
<reference evidence="2 3" key="1">
    <citation type="journal article" date="2018" name="Mol. Biol. Evol.">
        <title>Broad Genomic Sampling Reveals a Smut Pathogenic Ancestry of the Fungal Clade Ustilaginomycotina.</title>
        <authorList>
            <person name="Kijpornyongpan T."/>
            <person name="Mondo S.J."/>
            <person name="Barry K."/>
            <person name="Sandor L."/>
            <person name="Lee J."/>
            <person name="Lipzen A."/>
            <person name="Pangilinan J."/>
            <person name="LaButti K."/>
            <person name="Hainaut M."/>
            <person name="Henrissat B."/>
            <person name="Grigoriev I.V."/>
            <person name="Spatafora J.W."/>
            <person name="Aime M.C."/>
        </authorList>
    </citation>
    <scope>NUCLEOTIDE SEQUENCE [LARGE SCALE GENOMIC DNA]</scope>
    <source>
        <strain evidence="2 3">MCA 4198</strain>
    </source>
</reference>
<dbReference type="GeneID" id="37045829"/>
<feature type="compositionally biased region" description="Basic and acidic residues" evidence="1">
    <location>
        <begin position="149"/>
        <end position="160"/>
    </location>
</feature>
<feature type="compositionally biased region" description="Low complexity" evidence="1">
    <location>
        <begin position="568"/>
        <end position="577"/>
    </location>
</feature>
<feature type="region of interest" description="Disordered" evidence="1">
    <location>
        <begin position="53"/>
        <end position="213"/>
    </location>
</feature>
<organism evidence="2 3">
    <name type="scientific">Acaromyces ingoldii</name>
    <dbReference type="NCBI Taxonomy" id="215250"/>
    <lineage>
        <taxon>Eukaryota</taxon>
        <taxon>Fungi</taxon>
        <taxon>Dikarya</taxon>
        <taxon>Basidiomycota</taxon>
        <taxon>Ustilaginomycotina</taxon>
        <taxon>Exobasidiomycetes</taxon>
        <taxon>Exobasidiales</taxon>
        <taxon>Cryptobasidiaceae</taxon>
        <taxon>Acaromyces</taxon>
    </lineage>
</organism>
<dbReference type="EMBL" id="KZ819635">
    <property type="protein sequence ID" value="PWN91445.1"/>
    <property type="molecule type" value="Genomic_DNA"/>
</dbReference>
<protein>
    <submittedName>
        <fullName evidence="2">Uncharacterized protein</fullName>
    </submittedName>
</protein>
<feature type="compositionally biased region" description="Polar residues" evidence="1">
    <location>
        <begin position="164"/>
        <end position="199"/>
    </location>
</feature>
<name>A0A316YUP8_9BASI</name>
<sequence>MLLPIGRRSLGRTSVISTKCTALQQGTLRRAQSSFGAGRRLSPLPQQQGIRIGEARGEVDVGDARSTGGNVKPVKGPESGRTAFAGLREDAMRSKASSGQGERRRASASQDSSSFTRLRSGNDQGRRAAEIGSIPAETRPREPGAFARLRGEAQQPKEGHPISQPRSSNRWSPPASQDPSFSSTLKSDTPADASTSWNEQRQQQQPSPRRAKDWTALRSIIEKGQQEEEAVRVAQQQRMNQGKGREENKERVQEATQLVKGLSRTSEEKSPPIEQLYSAPVDGNFALVDNKHATLSEWSHFVDAKQPERELLARRYSLKTPQLANQFAMLFHTTEILTRADFPSFVGIFDQGGAYAVQVELGGSKTVTTASIFFAKQCDGLYNHVDRRHQNENQEVYKEAMANDVAGQSAEREHNIKPANASNALFAPASSPSKVTPSSKLNAADFEDLLLRPDDSSREADVDDKVGRVLDGSAVQSGSPDADHARIDDVVPVAIDGDQVELHGEGQGGTEMAKLRHEANLDDATVDGRVGSVLQGTAAVSNSSVEDEARIDDVVPVAVEGQQVTNDAAGQGVGAAAEQRQHPEAGSSSPEDKIGSVLDGTSAQSGSPDEDKARIDDVVPVEVDGTQVPQKSEGSGAHEMAEAREKGFQST</sequence>
<dbReference type="RefSeq" id="XP_025378643.1">
    <property type="nucleotide sequence ID" value="XM_025523913.1"/>
</dbReference>
<dbReference type="Proteomes" id="UP000245768">
    <property type="component" value="Unassembled WGS sequence"/>
</dbReference>
<feature type="compositionally biased region" description="Basic and acidic residues" evidence="1">
    <location>
        <begin position="243"/>
        <end position="253"/>
    </location>
</feature>
<dbReference type="AlphaFoldDB" id="A0A316YUP8"/>
<gene>
    <name evidence="2" type="ORF">FA10DRAFT_284379</name>
</gene>
<feature type="region of interest" description="Disordered" evidence="1">
    <location>
        <begin position="568"/>
        <end position="651"/>
    </location>
</feature>
<proteinExistence type="predicted"/>
<evidence type="ECO:0000256" key="1">
    <source>
        <dbReference type="SAM" id="MobiDB-lite"/>
    </source>
</evidence>
<keyword evidence="3" id="KW-1185">Reference proteome</keyword>